<gene>
    <name evidence="2" type="ORF">KMZ68_04915</name>
</gene>
<dbReference type="SUPFAM" id="SSF55729">
    <property type="entry name" value="Acyl-CoA N-acyltransferases (Nat)"/>
    <property type="match status" value="1"/>
</dbReference>
<proteinExistence type="predicted"/>
<feature type="domain" description="N-acetyltransferase" evidence="1">
    <location>
        <begin position="1"/>
        <end position="132"/>
    </location>
</feature>
<evidence type="ECO:0000259" key="1">
    <source>
        <dbReference type="PROSITE" id="PS51186"/>
    </source>
</evidence>
<dbReference type="Gene3D" id="3.40.630.30">
    <property type="match status" value="1"/>
</dbReference>
<dbReference type="Proteomes" id="UP000680805">
    <property type="component" value="Chromosome"/>
</dbReference>
<sequence>MVELAEAGNVTPGHPDIRQRMECSPKARFTKHYVARHEGIEIGFVAVDVIPEADFLVLYELFILASFRGRGLGALVLTEVERFASHLEYPCITLYPSPLEPHFPVERLVAWYRRQGYSQRKESPLELEKRIAIDRQNPGLRQCRA</sequence>
<protein>
    <submittedName>
        <fullName evidence="2">GNAT family N-acetyltransferase</fullName>
    </submittedName>
</protein>
<reference evidence="2" key="1">
    <citation type="submission" date="2021-06" db="EMBL/GenBank/DDBJ databases">
        <title>Bradyrhizobium sp. S2-11-2 Genome sequencing.</title>
        <authorList>
            <person name="Jin L."/>
        </authorList>
    </citation>
    <scope>NUCLEOTIDE SEQUENCE</scope>
    <source>
        <strain evidence="2">S2-11-2</strain>
    </source>
</reference>
<name>A0A975RTL3_9BRAD</name>
<dbReference type="Pfam" id="PF13508">
    <property type="entry name" value="Acetyltransf_7"/>
    <property type="match status" value="1"/>
</dbReference>
<organism evidence="2 3">
    <name type="scientific">Bradyrhizobium sediminis</name>
    <dbReference type="NCBI Taxonomy" id="2840469"/>
    <lineage>
        <taxon>Bacteria</taxon>
        <taxon>Pseudomonadati</taxon>
        <taxon>Pseudomonadota</taxon>
        <taxon>Alphaproteobacteria</taxon>
        <taxon>Hyphomicrobiales</taxon>
        <taxon>Nitrobacteraceae</taxon>
        <taxon>Bradyrhizobium</taxon>
    </lineage>
</organism>
<dbReference type="RefSeq" id="WP_215614755.1">
    <property type="nucleotide sequence ID" value="NZ_CP076135.1"/>
</dbReference>
<evidence type="ECO:0000313" key="2">
    <source>
        <dbReference type="EMBL" id="QWG19214.1"/>
    </source>
</evidence>
<dbReference type="EMBL" id="CP076135">
    <property type="protein sequence ID" value="QWG19214.1"/>
    <property type="molecule type" value="Genomic_DNA"/>
</dbReference>
<dbReference type="AlphaFoldDB" id="A0A975RTL3"/>
<dbReference type="PROSITE" id="PS51186">
    <property type="entry name" value="GNAT"/>
    <property type="match status" value="1"/>
</dbReference>
<evidence type="ECO:0000313" key="3">
    <source>
        <dbReference type="Proteomes" id="UP000680805"/>
    </source>
</evidence>
<dbReference type="CDD" id="cd04301">
    <property type="entry name" value="NAT_SF"/>
    <property type="match status" value="1"/>
</dbReference>
<dbReference type="KEGG" id="bsei:KMZ68_04915"/>
<dbReference type="InterPro" id="IPR000182">
    <property type="entry name" value="GNAT_dom"/>
</dbReference>
<accession>A0A975RTL3</accession>
<dbReference type="GO" id="GO:0016747">
    <property type="term" value="F:acyltransferase activity, transferring groups other than amino-acyl groups"/>
    <property type="evidence" value="ECO:0007669"/>
    <property type="project" value="InterPro"/>
</dbReference>
<dbReference type="InterPro" id="IPR016181">
    <property type="entry name" value="Acyl_CoA_acyltransferase"/>
</dbReference>